<dbReference type="NCBIfam" id="NF033564">
    <property type="entry name" value="transpos_ISAs1"/>
    <property type="match status" value="1"/>
</dbReference>
<feature type="domain" description="H repeat-associated protein N-terminal" evidence="2">
    <location>
        <begin position="25"/>
        <end position="112"/>
    </location>
</feature>
<dbReference type="OrthoDB" id="582614at2"/>
<dbReference type="EMBL" id="CP001928">
    <property type="protein sequence ID" value="ADI37386.1"/>
    <property type="molecule type" value="Genomic_DNA"/>
</dbReference>
<dbReference type="Pfam" id="PF01609">
    <property type="entry name" value="DDE_Tnp_1"/>
    <property type="match status" value="1"/>
</dbReference>
<dbReference type="InterPro" id="IPR047647">
    <property type="entry name" value="ISAs1_transpos"/>
</dbReference>
<dbReference type="PANTHER" id="PTHR30298">
    <property type="entry name" value="H REPEAT-ASSOCIATED PREDICTED TRANSPOSASE"/>
    <property type="match status" value="1"/>
</dbReference>
<evidence type="ECO:0000313" key="5">
    <source>
        <dbReference type="Proteomes" id="UP000001505"/>
    </source>
</evidence>
<proteinExistence type="predicted"/>
<dbReference type="KEGG" id="wch:wcw_0475"/>
<sequence>MSKRKPRQIDYSLEELEEFQESIFQAFADVQDPRVLTGAIRHKLIDILFITLCAVLCGADKIKEVAVYAEERETWLTNVLKLENGVPHYSTFWWTFVMLDPTEFHNGFSKWISTLVRQDDNQVYAIDGKALRGTAIKGRPNSFIHTVSLWACGQQLTLGQVKVKDKSNEITAIPKLLEMIDITGATITIDAMGTQTAIAAQIIEDGGEYILALKGNQSSLHDEVSNYFIQAQQVEFEGVDHQSYHMIEEGHGRLEKRSFFVTEDIDWLPDYDRWKKLKTIILLKTERTIDSVTSTELRMYISSLPADARRIAYAIRSHWGIESCHWILDIAFREDTLRARIGHIAENLSFIRKMALILLKQEKQTKGGIELKRKKASWNPDYLLKLMNVKF</sequence>
<dbReference type="InterPro" id="IPR051698">
    <property type="entry name" value="Transposase_11-like"/>
</dbReference>
<feature type="domain" description="Transposase IS4-like" evidence="1">
    <location>
        <begin position="122"/>
        <end position="358"/>
    </location>
</feature>
<dbReference type="eggNOG" id="COG5433">
    <property type="taxonomic scope" value="Bacteria"/>
</dbReference>
<dbReference type="STRING" id="716544.wcw_0009"/>
<dbReference type="InterPro" id="IPR002559">
    <property type="entry name" value="Transposase_11"/>
</dbReference>
<evidence type="ECO:0000313" key="3">
    <source>
        <dbReference type="EMBL" id="ADI37386.1"/>
    </source>
</evidence>
<gene>
    <name evidence="3" type="ordered locus">wcw_0009</name>
    <name evidence="4" type="ordered locus">wcw_0475</name>
</gene>
<keyword evidence="5" id="KW-1185">Reference proteome</keyword>
<protein>
    <submittedName>
        <fullName evidence="3 4">Transposase</fullName>
    </submittedName>
</protein>
<reference evidence="3 5" key="1">
    <citation type="journal article" date="2010" name="PLoS ONE">
        <title>The Waddlia genome: a window into chlamydial biology.</title>
        <authorList>
            <person name="Bertelli C."/>
            <person name="Collyn F."/>
            <person name="Croxatto A."/>
            <person name="Ruckert C."/>
            <person name="Polkinghorne A."/>
            <person name="Kebbi-Beghdadi C."/>
            <person name="Goesmann A."/>
            <person name="Vaughan L."/>
            <person name="Greub G."/>
        </authorList>
    </citation>
    <scope>NUCLEOTIDE SEQUENCE [LARGE SCALE GENOMIC DNA]</scope>
    <source>
        <strain evidence="5">ATCC VR-1470 / WSU 86-1044</strain>
        <strain evidence="3">WSU 86-1044</strain>
    </source>
</reference>
<dbReference type="RefSeq" id="WP_013181114.1">
    <property type="nucleotide sequence ID" value="NC_014225.1"/>
</dbReference>
<name>D6YTC5_WADCW</name>
<evidence type="ECO:0000313" key="4">
    <source>
        <dbReference type="EMBL" id="ADI37846.1"/>
    </source>
</evidence>
<dbReference type="AlphaFoldDB" id="D6YTC5"/>
<dbReference type="PANTHER" id="PTHR30298:SF0">
    <property type="entry name" value="PROTEIN YBFL-RELATED"/>
    <property type="match status" value="1"/>
</dbReference>
<dbReference type="Pfam" id="PF13808">
    <property type="entry name" value="DDE_Tnp_1_assoc"/>
    <property type="match status" value="1"/>
</dbReference>
<organism evidence="3 5">
    <name type="scientific">Waddlia chondrophila (strain ATCC VR-1470 / WSU 86-1044)</name>
    <dbReference type="NCBI Taxonomy" id="716544"/>
    <lineage>
        <taxon>Bacteria</taxon>
        <taxon>Pseudomonadati</taxon>
        <taxon>Chlamydiota</taxon>
        <taxon>Chlamydiia</taxon>
        <taxon>Parachlamydiales</taxon>
        <taxon>Waddliaceae</taxon>
        <taxon>Waddlia</taxon>
    </lineage>
</organism>
<dbReference type="InterPro" id="IPR032806">
    <property type="entry name" value="YbfD_N"/>
</dbReference>
<dbReference type="KEGG" id="wch:wcw_0009"/>
<accession>D6YTC5</accession>
<dbReference type="GO" id="GO:0006313">
    <property type="term" value="P:DNA transposition"/>
    <property type="evidence" value="ECO:0007669"/>
    <property type="project" value="InterPro"/>
</dbReference>
<evidence type="ECO:0000259" key="1">
    <source>
        <dbReference type="Pfam" id="PF01609"/>
    </source>
</evidence>
<dbReference type="HOGENOM" id="CLU_046404_0_1_0"/>
<evidence type="ECO:0000259" key="2">
    <source>
        <dbReference type="Pfam" id="PF13808"/>
    </source>
</evidence>
<dbReference type="EMBL" id="CP001928">
    <property type="protein sequence ID" value="ADI37846.1"/>
    <property type="molecule type" value="Genomic_DNA"/>
</dbReference>
<dbReference type="GO" id="GO:0004803">
    <property type="term" value="F:transposase activity"/>
    <property type="evidence" value="ECO:0007669"/>
    <property type="project" value="InterPro"/>
</dbReference>
<dbReference type="Proteomes" id="UP000001505">
    <property type="component" value="Chromosome"/>
</dbReference>
<dbReference type="GO" id="GO:0003677">
    <property type="term" value="F:DNA binding"/>
    <property type="evidence" value="ECO:0007669"/>
    <property type="project" value="InterPro"/>
</dbReference>